<evidence type="ECO:0000256" key="7">
    <source>
        <dbReference type="ARBA" id="ARBA00022737"/>
    </source>
</evidence>
<keyword evidence="4" id="KW-0808">Transferase</keyword>
<evidence type="ECO:0000256" key="4">
    <source>
        <dbReference type="ARBA" id="ARBA00022679"/>
    </source>
</evidence>
<dbReference type="PROSITE" id="PS00107">
    <property type="entry name" value="PROTEIN_KINASE_ATP"/>
    <property type="match status" value="1"/>
</dbReference>
<evidence type="ECO:0000256" key="15">
    <source>
        <dbReference type="ARBA" id="ARBA00047899"/>
    </source>
</evidence>
<dbReference type="Proteomes" id="UP000026961">
    <property type="component" value="Chromosome 12"/>
</dbReference>
<comment type="subcellular location">
    <subcellularLocation>
        <location evidence="1">Membrane</location>
        <topology evidence="1">Lipid-anchor</topology>
    </subcellularLocation>
</comment>
<feature type="domain" description="Protein kinase" evidence="20">
    <location>
        <begin position="137"/>
        <end position="423"/>
    </location>
</feature>
<dbReference type="SMART" id="SM00220">
    <property type="entry name" value="S_TKc"/>
    <property type="match status" value="1"/>
</dbReference>
<dbReference type="GO" id="GO:0046872">
    <property type="term" value="F:metal ion binding"/>
    <property type="evidence" value="ECO:0007669"/>
    <property type="project" value="UniProtKB-KW"/>
</dbReference>
<keyword evidence="3 18" id="KW-0723">Serine/threonine-protein kinase</keyword>
<keyword evidence="6" id="KW-0479">Metal-binding</keyword>
<dbReference type="PANTHER" id="PTHR24349">
    <property type="entry name" value="SERINE/THREONINE-PROTEIN KINASE"/>
    <property type="match status" value="1"/>
</dbReference>
<feature type="region of interest" description="Disordered" evidence="19">
    <location>
        <begin position="27"/>
        <end position="116"/>
    </location>
</feature>
<dbReference type="SUPFAM" id="SSF56112">
    <property type="entry name" value="Protein kinase-like (PK-like)"/>
    <property type="match status" value="1"/>
</dbReference>
<dbReference type="FunFam" id="3.30.200.20:FF:000004">
    <property type="entry name" value="Calcium-dependent protein kinase 1"/>
    <property type="match status" value="1"/>
</dbReference>
<dbReference type="InterPro" id="IPR011009">
    <property type="entry name" value="Kinase-like_dom_sf"/>
</dbReference>
<evidence type="ECO:0000259" key="20">
    <source>
        <dbReference type="PROSITE" id="PS50011"/>
    </source>
</evidence>
<evidence type="ECO:0000256" key="8">
    <source>
        <dbReference type="ARBA" id="ARBA00022741"/>
    </source>
</evidence>
<dbReference type="Gene3D" id="3.30.200.20">
    <property type="entry name" value="Phosphorylase Kinase, domain 1"/>
    <property type="match status" value="1"/>
</dbReference>
<dbReference type="STRING" id="40148.A0A0E0BSV0"/>
<dbReference type="EnsemblPlants" id="OGLUM12G13970.1">
    <property type="protein sequence ID" value="OGLUM12G13970.1"/>
    <property type="gene ID" value="OGLUM12G13970"/>
</dbReference>
<evidence type="ECO:0000256" key="1">
    <source>
        <dbReference type="ARBA" id="ARBA00004635"/>
    </source>
</evidence>
<evidence type="ECO:0000256" key="10">
    <source>
        <dbReference type="ARBA" id="ARBA00022837"/>
    </source>
</evidence>
<dbReference type="InterPro" id="IPR000719">
    <property type="entry name" value="Prot_kinase_dom"/>
</dbReference>
<keyword evidence="8 17" id="KW-0547">Nucleotide-binding</keyword>
<feature type="compositionally biased region" description="Low complexity" evidence="19">
    <location>
        <begin position="27"/>
        <end position="68"/>
    </location>
</feature>
<dbReference type="AlphaFoldDB" id="A0A0E0BSV0"/>
<dbReference type="HOGENOM" id="CLU_000288_37_5_1"/>
<dbReference type="CDD" id="cd05117">
    <property type="entry name" value="STKc_CAMK"/>
    <property type="match status" value="1"/>
</dbReference>
<dbReference type="InterPro" id="IPR050205">
    <property type="entry name" value="CDPK_Ser/Thr_kinases"/>
</dbReference>
<dbReference type="PROSITE" id="PS50011">
    <property type="entry name" value="PROTEIN_KINASE_DOM"/>
    <property type="match status" value="1"/>
</dbReference>
<proteinExistence type="inferred from homology"/>
<evidence type="ECO:0000256" key="16">
    <source>
        <dbReference type="ARBA" id="ARBA00048679"/>
    </source>
</evidence>
<comment type="similarity">
    <text evidence="14">Belongs to the protein kinase superfamily. Ser/Thr protein kinase family. CDPK subfamily.</text>
</comment>
<protein>
    <recommendedName>
        <fullName evidence="2">non-specific serine/threonine protein kinase</fullName>
        <ecNumber evidence="2">2.7.11.1</ecNumber>
    </recommendedName>
</protein>
<keyword evidence="10" id="KW-0106">Calcium</keyword>
<keyword evidence="5" id="KW-0519">Myristate</keyword>
<evidence type="ECO:0000313" key="22">
    <source>
        <dbReference type="Proteomes" id="UP000026961"/>
    </source>
</evidence>
<keyword evidence="7" id="KW-0677">Repeat</keyword>
<evidence type="ECO:0000256" key="14">
    <source>
        <dbReference type="ARBA" id="ARBA00024334"/>
    </source>
</evidence>
<dbReference type="EC" id="2.7.11.1" evidence="2"/>
<evidence type="ECO:0000256" key="9">
    <source>
        <dbReference type="ARBA" id="ARBA00022777"/>
    </source>
</evidence>
<feature type="compositionally biased region" description="Pro residues" evidence="19">
    <location>
        <begin position="84"/>
        <end position="98"/>
    </location>
</feature>
<dbReference type="Gene3D" id="1.10.510.10">
    <property type="entry name" value="Transferase(Phosphotransferase) domain 1"/>
    <property type="match status" value="1"/>
</dbReference>
<comment type="catalytic activity">
    <reaction evidence="16">
        <text>L-seryl-[protein] + ATP = O-phospho-L-seryl-[protein] + ADP + H(+)</text>
        <dbReference type="Rhea" id="RHEA:17989"/>
        <dbReference type="Rhea" id="RHEA-COMP:9863"/>
        <dbReference type="Rhea" id="RHEA-COMP:11604"/>
        <dbReference type="ChEBI" id="CHEBI:15378"/>
        <dbReference type="ChEBI" id="CHEBI:29999"/>
        <dbReference type="ChEBI" id="CHEBI:30616"/>
        <dbReference type="ChEBI" id="CHEBI:83421"/>
        <dbReference type="ChEBI" id="CHEBI:456216"/>
        <dbReference type="EC" id="2.7.11.1"/>
    </reaction>
</comment>
<evidence type="ECO:0000256" key="11">
    <source>
        <dbReference type="ARBA" id="ARBA00022840"/>
    </source>
</evidence>
<keyword evidence="12" id="KW-0472">Membrane</keyword>
<dbReference type="Gramene" id="OGLUM12G13970.1">
    <property type="protein sequence ID" value="OGLUM12G13970.1"/>
    <property type="gene ID" value="OGLUM12G13970"/>
</dbReference>
<evidence type="ECO:0000256" key="13">
    <source>
        <dbReference type="ARBA" id="ARBA00023288"/>
    </source>
</evidence>
<dbReference type="GO" id="GO:0004674">
    <property type="term" value="F:protein serine/threonine kinase activity"/>
    <property type="evidence" value="ECO:0007669"/>
    <property type="project" value="UniProtKB-KW"/>
</dbReference>
<feature type="compositionally biased region" description="Low complexity" evidence="19">
    <location>
        <begin position="99"/>
        <end position="108"/>
    </location>
</feature>
<evidence type="ECO:0000256" key="3">
    <source>
        <dbReference type="ARBA" id="ARBA00022527"/>
    </source>
</evidence>
<comment type="catalytic activity">
    <reaction evidence="15">
        <text>L-threonyl-[protein] + ATP = O-phospho-L-threonyl-[protein] + ADP + H(+)</text>
        <dbReference type="Rhea" id="RHEA:46608"/>
        <dbReference type="Rhea" id="RHEA-COMP:11060"/>
        <dbReference type="Rhea" id="RHEA-COMP:11605"/>
        <dbReference type="ChEBI" id="CHEBI:15378"/>
        <dbReference type="ChEBI" id="CHEBI:30013"/>
        <dbReference type="ChEBI" id="CHEBI:30616"/>
        <dbReference type="ChEBI" id="CHEBI:61977"/>
        <dbReference type="ChEBI" id="CHEBI:456216"/>
        <dbReference type="EC" id="2.7.11.1"/>
    </reaction>
</comment>
<evidence type="ECO:0000256" key="17">
    <source>
        <dbReference type="PROSITE-ProRule" id="PRU10141"/>
    </source>
</evidence>
<evidence type="ECO:0000256" key="12">
    <source>
        <dbReference type="ARBA" id="ARBA00023136"/>
    </source>
</evidence>
<reference evidence="21" key="1">
    <citation type="submission" date="2015-04" db="UniProtKB">
        <authorList>
            <consortium name="EnsemblPlants"/>
        </authorList>
    </citation>
    <scope>IDENTIFICATION</scope>
</reference>
<dbReference type="PROSITE" id="PS00108">
    <property type="entry name" value="PROTEIN_KINASE_ST"/>
    <property type="match status" value="1"/>
</dbReference>
<evidence type="ECO:0000256" key="18">
    <source>
        <dbReference type="RuleBase" id="RU000304"/>
    </source>
</evidence>
<feature type="binding site" evidence="17">
    <location>
        <position position="170"/>
    </location>
    <ligand>
        <name>ATP</name>
        <dbReference type="ChEBI" id="CHEBI:30616"/>
    </ligand>
</feature>
<reference evidence="21" key="2">
    <citation type="submission" date="2018-05" db="EMBL/GenBank/DDBJ databases">
        <title>OgluRS3 (Oryza glumaepatula Reference Sequence Version 3).</title>
        <authorList>
            <person name="Zhang J."/>
            <person name="Kudrna D."/>
            <person name="Lee S."/>
            <person name="Talag J."/>
            <person name="Welchert J."/>
            <person name="Wing R.A."/>
        </authorList>
    </citation>
    <scope>NUCLEOTIDE SEQUENCE [LARGE SCALE GENOMIC DNA]</scope>
</reference>
<evidence type="ECO:0000256" key="5">
    <source>
        <dbReference type="ARBA" id="ARBA00022707"/>
    </source>
</evidence>
<evidence type="ECO:0000256" key="6">
    <source>
        <dbReference type="ARBA" id="ARBA00022723"/>
    </source>
</evidence>
<dbReference type="InterPro" id="IPR017441">
    <property type="entry name" value="Protein_kinase_ATP_BS"/>
</dbReference>
<keyword evidence="9" id="KW-0418">Kinase</keyword>
<sequence>MGNVCVGTTCSLSKNGLLCAIWRNGSTTTSSTPSHPTISRSVPVVQPSSPSSPTSEPSPPQQQLTSTAPPRPIVISEPARKPTQPHPRPKQPTKPPPSSSTQPQQRHQSQVKKHISSAGLQVESVLQQKAENLKDRYNLGRKLGQGLFGTTYLCVDKATRKEYACKSIAKQKLVTDDDVEFIRREIRIMHHLAGHPNIISIRGSYEDAVAVHIVMELCTGGELFDRIISKGYYTERQAAEVARIIVSVIESCHSLGVMHRDLKPENFLFVSNEEDAPLKLIDFGLSIFFRQGEMFTDVVGSMYYVAPEVLMGNYGQQADVWSAGVIIYILLCGVPPFWADTKQGVFDKVAHGMLEFDADPWTNVSEGAKDLLRKVLVRDPKERLTAHQVLRVFSPSPSSSLTDCNSHSRQSNTTILLAGHPWLEMCSNGTGKTTELNVEHLYEREEMYYKS</sequence>
<dbReference type="eggNOG" id="KOG0032">
    <property type="taxonomic scope" value="Eukaryota"/>
</dbReference>
<dbReference type="FunFam" id="1.10.510.10:FF:000178">
    <property type="entry name" value="Calcium-dependent protein kinase 5"/>
    <property type="match status" value="1"/>
</dbReference>
<accession>A0A0E0BSV0</accession>
<evidence type="ECO:0000256" key="2">
    <source>
        <dbReference type="ARBA" id="ARBA00012513"/>
    </source>
</evidence>
<dbReference type="GO" id="GO:0005524">
    <property type="term" value="F:ATP binding"/>
    <property type="evidence" value="ECO:0007669"/>
    <property type="project" value="UniProtKB-UniRule"/>
</dbReference>
<name>A0A0E0BSV0_9ORYZ</name>
<evidence type="ECO:0000256" key="19">
    <source>
        <dbReference type="SAM" id="MobiDB-lite"/>
    </source>
</evidence>
<keyword evidence="22" id="KW-1185">Reference proteome</keyword>
<dbReference type="InterPro" id="IPR008271">
    <property type="entry name" value="Ser/Thr_kinase_AS"/>
</dbReference>
<keyword evidence="13" id="KW-0449">Lipoprotein</keyword>
<dbReference type="GO" id="GO:0016020">
    <property type="term" value="C:membrane"/>
    <property type="evidence" value="ECO:0007669"/>
    <property type="project" value="UniProtKB-SubCell"/>
</dbReference>
<keyword evidence="11 17" id="KW-0067">ATP-binding</keyword>
<evidence type="ECO:0000313" key="21">
    <source>
        <dbReference type="EnsemblPlants" id="OGLUM12G13970.1"/>
    </source>
</evidence>
<organism evidence="21">
    <name type="scientific">Oryza glumipatula</name>
    <dbReference type="NCBI Taxonomy" id="40148"/>
    <lineage>
        <taxon>Eukaryota</taxon>
        <taxon>Viridiplantae</taxon>
        <taxon>Streptophyta</taxon>
        <taxon>Embryophyta</taxon>
        <taxon>Tracheophyta</taxon>
        <taxon>Spermatophyta</taxon>
        <taxon>Magnoliopsida</taxon>
        <taxon>Liliopsida</taxon>
        <taxon>Poales</taxon>
        <taxon>Poaceae</taxon>
        <taxon>BOP clade</taxon>
        <taxon>Oryzoideae</taxon>
        <taxon>Oryzeae</taxon>
        <taxon>Oryzinae</taxon>
        <taxon>Oryza</taxon>
    </lineage>
</organism>
<dbReference type="Pfam" id="PF00069">
    <property type="entry name" value="Pkinase"/>
    <property type="match status" value="1"/>
</dbReference>